<dbReference type="Gene3D" id="1.10.357.10">
    <property type="entry name" value="Tetracycline Repressor, domain 2"/>
    <property type="match status" value="1"/>
</dbReference>
<comment type="caution">
    <text evidence="6">The sequence shown here is derived from an EMBL/GenBank/DDBJ whole genome shotgun (WGS) entry which is preliminary data.</text>
</comment>
<proteinExistence type="predicted"/>
<dbReference type="Pfam" id="PF00440">
    <property type="entry name" value="TetR_N"/>
    <property type="match status" value="1"/>
</dbReference>
<feature type="DNA-binding region" description="H-T-H motif" evidence="4">
    <location>
        <begin position="29"/>
        <end position="48"/>
    </location>
</feature>
<evidence type="ECO:0000256" key="3">
    <source>
        <dbReference type="ARBA" id="ARBA00023163"/>
    </source>
</evidence>
<evidence type="ECO:0000256" key="4">
    <source>
        <dbReference type="PROSITE-ProRule" id="PRU00335"/>
    </source>
</evidence>
<dbReference type="PANTHER" id="PTHR30055">
    <property type="entry name" value="HTH-TYPE TRANSCRIPTIONAL REGULATOR RUTR"/>
    <property type="match status" value="1"/>
</dbReference>
<evidence type="ECO:0000259" key="5">
    <source>
        <dbReference type="PROSITE" id="PS50977"/>
    </source>
</evidence>
<dbReference type="SUPFAM" id="SSF46689">
    <property type="entry name" value="Homeodomain-like"/>
    <property type="match status" value="1"/>
</dbReference>
<sequence>MSRWEPNARGRLETAALELFRENGFDSTTVTEIAARAGLTERTFFRHFADKREVLFGGSQLVRDLLISKVGAAPAHATPWAAVVYALEEIAAEVFEPRRPLVLQRQVVVDANPELRERELIKSATFAAAIADALRDRGVADTAAELAGQAGIAVLHTAFGRWTRQDGDRELSRFIGETADEMHTLTARESPTGRR</sequence>
<dbReference type="InterPro" id="IPR050109">
    <property type="entry name" value="HTH-type_TetR-like_transc_reg"/>
</dbReference>
<evidence type="ECO:0000313" key="7">
    <source>
        <dbReference type="Proteomes" id="UP000432464"/>
    </source>
</evidence>
<dbReference type="Proteomes" id="UP000432464">
    <property type="component" value="Unassembled WGS sequence"/>
</dbReference>
<dbReference type="GO" id="GO:0000976">
    <property type="term" value="F:transcription cis-regulatory region binding"/>
    <property type="evidence" value="ECO:0007669"/>
    <property type="project" value="TreeGrafter"/>
</dbReference>
<dbReference type="GO" id="GO:0003700">
    <property type="term" value="F:DNA-binding transcription factor activity"/>
    <property type="evidence" value="ECO:0007669"/>
    <property type="project" value="TreeGrafter"/>
</dbReference>
<evidence type="ECO:0000313" key="6">
    <source>
        <dbReference type="EMBL" id="MTE13369.1"/>
    </source>
</evidence>
<dbReference type="InterPro" id="IPR009057">
    <property type="entry name" value="Homeodomain-like_sf"/>
</dbReference>
<keyword evidence="2 4" id="KW-0238">DNA-binding</keyword>
<dbReference type="RefSeq" id="WP_328290011.1">
    <property type="nucleotide sequence ID" value="NZ_WMBB01000005.1"/>
</dbReference>
<dbReference type="PRINTS" id="PR00455">
    <property type="entry name" value="HTHTETR"/>
</dbReference>
<dbReference type="InterPro" id="IPR023772">
    <property type="entry name" value="DNA-bd_HTH_TetR-type_CS"/>
</dbReference>
<evidence type="ECO:0000256" key="1">
    <source>
        <dbReference type="ARBA" id="ARBA00023015"/>
    </source>
</evidence>
<keyword evidence="7" id="KW-1185">Reference proteome</keyword>
<accession>A0A6I3L0J3</accession>
<dbReference type="PANTHER" id="PTHR30055:SF238">
    <property type="entry name" value="MYCOFACTOCIN BIOSYNTHESIS TRANSCRIPTIONAL REGULATOR MFTR-RELATED"/>
    <property type="match status" value="1"/>
</dbReference>
<protein>
    <submittedName>
        <fullName evidence="6">TetR family transcriptional regulator</fullName>
    </submittedName>
</protein>
<dbReference type="EMBL" id="WMBB01000005">
    <property type="protein sequence ID" value="MTE13369.1"/>
    <property type="molecule type" value="Genomic_DNA"/>
</dbReference>
<dbReference type="InterPro" id="IPR001647">
    <property type="entry name" value="HTH_TetR"/>
</dbReference>
<dbReference type="PROSITE" id="PS01081">
    <property type="entry name" value="HTH_TETR_1"/>
    <property type="match status" value="1"/>
</dbReference>
<gene>
    <name evidence="6" type="ORF">GLP40_11365</name>
</gene>
<dbReference type="PROSITE" id="PS50977">
    <property type="entry name" value="HTH_TETR_2"/>
    <property type="match status" value="1"/>
</dbReference>
<evidence type="ECO:0000256" key="2">
    <source>
        <dbReference type="ARBA" id="ARBA00023125"/>
    </source>
</evidence>
<dbReference type="AlphaFoldDB" id="A0A6I3L0J3"/>
<keyword evidence="3" id="KW-0804">Transcription</keyword>
<organism evidence="6 7">
    <name type="scientific">Nocardia aurantiaca</name>
    <dbReference type="NCBI Taxonomy" id="2675850"/>
    <lineage>
        <taxon>Bacteria</taxon>
        <taxon>Bacillati</taxon>
        <taxon>Actinomycetota</taxon>
        <taxon>Actinomycetes</taxon>
        <taxon>Mycobacteriales</taxon>
        <taxon>Nocardiaceae</taxon>
        <taxon>Nocardia</taxon>
    </lineage>
</organism>
<keyword evidence="1" id="KW-0805">Transcription regulation</keyword>
<reference evidence="6 7" key="1">
    <citation type="submission" date="2019-11" db="EMBL/GenBank/DDBJ databases">
        <title>Nocardia sp. nov. CT2-14 isolated from soil.</title>
        <authorList>
            <person name="Kanchanasin P."/>
            <person name="Tanasupawat S."/>
            <person name="Yuki M."/>
            <person name="Kudo T."/>
        </authorList>
    </citation>
    <scope>NUCLEOTIDE SEQUENCE [LARGE SCALE GENOMIC DNA]</scope>
    <source>
        <strain evidence="6 7">CT2-14</strain>
    </source>
</reference>
<name>A0A6I3L0J3_9NOCA</name>
<feature type="domain" description="HTH tetR-type" evidence="5">
    <location>
        <begin position="6"/>
        <end position="66"/>
    </location>
</feature>